<reference evidence="8 9" key="1">
    <citation type="submission" date="2017-07" db="EMBL/GenBank/DDBJ databases">
        <title>Complete Genome Sequence of the cosmetic ferment Vitreoscilla filiformis (ATCC15551).</title>
        <authorList>
            <person name="Contreras S."/>
            <person name="Sagory-Zalkind P."/>
            <person name="Blanquart H."/>
            <person name="Iltis A."/>
            <person name="Morand S.C."/>
        </authorList>
    </citation>
    <scope>NUCLEOTIDE SEQUENCE [LARGE SCALE GENOMIC DNA]</scope>
    <source>
        <strain evidence="8 9">ATCC 15551</strain>
    </source>
</reference>
<feature type="binding site" evidence="6">
    <location>
        <position position="187"/>
    </location>
    <ligand>
        <name>molybdate</name>
        <dbReference type="ChEBI" id="CHEBI:36264"/>
    </ligand>
</feature>
<evidence type="ECO:0000256" key="7">
    <source>
        <dbReference type="SAM" id="SignalP"/>
    </source>
</evidence>
<feature type="binding site" evidence="6">
    <location>
        <position position="205"/>
    </location>
    <ligand>
        <name>molybdate</name>
        <dbReference type="ChEBI" id="CHEBI:36264"/>
    </ligand>
</feature>
<evidence type="ECO:0000256" key="3">
    <source>
        <dbReference type="ARBA" id="ARBA00022723"/>
    </source>
</evidence>
<accession>A0A221KHP2</accession>
<dbReference type="AlphaFoldDB" id="A0A221KHP2"/>
<protein>
    <submittedName>
        <fullName evidence="8">Molybdate ABC transporter substrate-binding protein</fullName>
    </submittedName>
</protein>
<dbReference type="GO" id="GO:1901359">
    <property type="term" value="F:tungstate binding"/>
    <property type="evidence" value="ECO:0007669"/>
    <property type="project" value="UniProtKB-ARBA"/>
</dbReference>
<keyword evidence="9" id="KW-1185">Reference proteome</keyword>
<dbReference type="FunFam" id="3.40.190.10:FF:000035">
    <property type="entry name" value="Molybdate ABC transporter substrate-binding protein"/>
    <property type="match status" value="1"/>
</dbReference>
<dbReference type="SUPFAM" id="SSF53850">
    <property type="entry name" value="Periplasmic binding protein-like II"/>
    <property type="match status" value="1"/>
</dbReference>
<proteinExistence type="inferred from homology"/>
<organism evidence="8 9">
    <name type="scientific">Vitreoscilla filiformis</name>
    <dbReference type="NCBI Taxonomy" id="63"/>
    <lineage>
        <taxon>Bacteria</taxon>
        <taxon>Pseudomonadati</taxon>
        <taxon>Pseudomonadota</taxon>
        <taxon>Betaproteobacteria</taxon>
        <taxon>Neisseriales</taxon>
        <taxon>Neisseriaceae</taxon>
        <taxon>Vitreoscilla</taxon>
    </lineage>
</organism>
<dbReference type="PANTHER" id="PTHR30632">
    <property type="entry name" value="MOLYBDATE-BINDING PERIPLASMIC PROTEIN"/>
    <property type="match status" value="1"/>
</dbReference>
<sequence length="268" mass="28064">MLGETEMTLAVFTRATRRASLGVFAALALAAAPAWAQTPAQTLTVSAAASLTNVLKTLGAQYEARHPGVKLQYNFAASGVLIQQIAQGAPVDVFISADEETMARGIGQKLLDATTRRDIASNQVVLIVPSSGAVPVAGLTGLKVEAVKRIAIGKLATVPVGRYTQQALNAAKLWGALEPKFVYADSVRQVLDYVARGEVEAGFVYATDAAVMADKVKVIQRVDGHDPVRYPAAVTADSKQKAAAVDFLAYLLSAPAQDALSKAGFGQP</sequence>
<keyword evidence="3 6" id="KW-0479">Metal-binding</keyword>
<evidence type="ECO:0000256" key="1">
    <source>
        <dbReference type="ARBA" id="ARBA00009175"/>
    </source>
</evidence>
<dbReference type="Pfam" id="PF13531">
    <property type="entry name" value="SBP_bac_11"/>
    <property type="match status" value="1"/>
</dbReference>
<comment type="subunit">
    <text evidence="5">The complex is composed of two ATP-binding proteins (ModC), two transmembrane proteins (ModB) and a solute-binding protein (ModA).</text>
</comment>
<dbReference type="InterPro" id="IPR005950">
    <property type="entry name" value="ModA"/>
</dbReference>
<comment type="similarity">
    <text evidence="1">Belongs to the bacterial solute-binding protein ModA family.</text>
</comment>
<evidence type="ECO:0000256" key="6">
    <source>
        <dbReference type="PIRSR" id="PIRSR004846-1"/>
    </source>
</evidence>
<evidence type="ECO:0000313" key="9">
    <source>
        <dbReference type="Proteomes" id="UP000199729"/>
    </source>
</evidence>
<evidence type="ECO:0000256" key="5">
    <source>
        <dbReference type="ARBA" id="ARBA00062515"/>
    </source>
</evidence>
<dbReference type="GO" id="GO:0046872">
    <property type="term" value="F:metal ion binding"/>
    <property type="evidence" value="ECO:0007669"/>
    <property type="project" value="UniProtKB-KW"/>
</dbReference>
<feature type="binding site" evidence="6">
    <location>
        <position position="50"/>
    </location>
    <ligand>
        <name>molybdate</name>
        <dbReference type="ChEBI" id="CHEBI:36264"/>
    </ligand>
</feature>
<evidence type="ECO:0000256" key="2">
    <source>
        <dbReference type="ARBA" id="ARBA00022505"/>
    </source>
</evidence>
<keyword evidence="2 6" id="KW-0500">Molybdenum</keyword>
<feature type="chain" id="PRO_5012465708" evidence="7">
    <location>
        <begin position="37"/>
        <end position="268"/>
    </location>
</feature>
<feature type="binding site" evidence="6">
    <location>
        <position position="78"/>
    </location>
    <ligand>
        <name>molybdate</name>
        <dbReference type="ChEBI" id="CHEBI:36264"/>
    </ligand>
</feature>
<dbReference type="InterPro" id="IPR050682">
    <property type="entry name" value="ModA/WtpA"/>
</dbReference>
<feature type="signal peptide" evidence="7">
    <location>
        <begin position="1"/>
        <end position="36"/>
    </location>
</feature>
<dbReference type="Proteomes" id="UP000199729">
    <property type="component" value="Chromosome"/>
</dbReference>
<evidence type="ECO:0000313" key="8">
    <source>
        <dbReference type="EMBL" id="ASM78536.1"/>
    </source>
</evidence>
<dbReference type="EMBL" id="CP022423">
    <property type="protein sequence ID" value="ASM78536.1"/>
    <property type="molecule type" value="Genomic_DNA"/>
</dbReference>
<dbReference type="Gene3D" id="3.40.190.10">
    <property type="entry name" value="Periplasmic binding protein-like II"/>
    <property type="match status" value="2"/>
</dbReference>
<dbReference type="NCBIfam" id="TIGR01256">
    <property type="entry name" value="modA"/>
    <property type="match status" value="1"/>
</dbReference>
<evidence type="ECO:0000256" key="4">
    <source>
        <dbReference type="ARBA" id="ARBA00022729"/>
    </source>
</evidence>
<gene>
    <name evidence="8" type="ORF">VITFI_CDS2759</name>
</gene>
<dbReference type="GO" id="GO:0030973">
    <property type="term" value="F:molybdate ion binding"/>
    <property type="evidence" value="ECO:0007669"/>
    <property type="project" value="TreeGrafter"/>
</dbReference>
<dbReference type="PANTHER" id="PTHR30632:SF0">
    <property type="entry name" value="SULFATE-BINDING PROTEIN"/>
    <property type="match status" value="1"/>
</dbReference>
<dbReference type="PIRSF" id="PIRSF004846">
    <property type="entry name" value="ModA"/>
    <property type="match status" value="1"/>
</dbReference>
<keyword evidence="4 7" id="KW-0732">Signal</keyword>
<name>A0A221KHP2_VITFI</name>
<dbReference type="GO" id="GO:0015689">
    <property type="term" value="P:molybdate ion transport"/>
    <property type="evidence" value="ECO:0007669"/>
    <property type="project" value="InterPro"/>
</dbReference>
<dbReference type="KEGG" id="vff:VITFI_CDS2759"/>